<sequence>MSNNDFISSLVKKLAATLLHVSTLLLLIAAPFCIYELFLQTTFLSDLIPHVNTTLTEVLADIGGFYGGVLGPIVTAIGLYFIYYTYRTQLKETERAQINKLYADVLEDINSIQYRKREITLAQNDNGVLFEGVDALFNYDGIDGYIKDSVLNHVNLIVLSLKQLMDRIEKSRLLDKRAKTELMNKACLLCYAKIAWPVFQGIYQPHGEYLLLHPDFGHLDTMFYTYETLTKRTVKHLLKEKFIRFSQLNNPAASKSTGFKPRWAVLPFLAESLPEIVNRKTIPLDEWQEKMDRWVQNSLTLHNLFDIQLPTNSLEATNAAYLVSWRGLAKFTTHSVVNALPLPIGFKVAIVRKCGSLWKI</sequence>
<comment type="caution">
    <text evidence="2">The sequence shown here is derived from an EMBL/GenBank/DDBJ whole genome shotgun (WGS) entry which is preliminary data.</text>
</comment>
<dbReference type="EMBL" id="JADQDM010000002">
    <property type="protein sequence ID" value="MBF9220505.1"/>
    <property type="molecule type" value="Genomic_DNA"/>
</dbReference>
<dbReference type="Proteomes" id="UP000618931">
    <property type="component" value="Unassembled WGS sequence"/>
</dbReference>
<keyword evidence="1" id="KW-0812">Transmembrane</keyword>
<keyword evidence="3" id="KW-1185">Reference proteome</keyword>
<gene>
    <name evidence="2" type="ORF">I2H31_05265</name>
</gene>
<accession>A0ABS0I0N8</accession>
<reference evidence="2 3" key="1">
    <citation type="submission" date="2020-11" db="EMBL/GenBank/DDBJ databases">
        <authorList>
            <person name="Kim M.K."/>
        </authorList>
    </citation>
    <scope>NUCLEOTIDE SEQUENCE [LARGE SCALE GENOMIC DNA]</scope>
    <source>
        <strain evidence="2 3">BT662</strain>
    </source>
</reference>
<proteinExistence type="predicted"/>
<dbReference type="RefSeq" id="WP_196291956.1">
    <property type="nucleotide sequence ID" value="NZ_JADQDM010000002.1"/>
</dbReference>
<protein>
    <recommendedName>
        <fullName evidence="4">Phage abortive infection protein</fullName>
    </recommendedName>
</protein>
<name>A0ABS0I0N8_9BACT</name>
<organism evidence="2 3">
    <name type="scientific">Hymenobacter ruricola</name>
    <dbReference type="NCBI Taxonomy" id="2791023"/>
    <lineage>
        <taxon>Bacteria</taxon>
        <taxon>Pseudomonadati</taxon>
        <taxon>Bacteroidota</taxon>
        <taxon>Cytophagia</taxon>
        <taxon>Cytophagales</taxon>
        <taxon>Hymenobacteraceae</taxon>
        <taxon>Hymenobacter</taxon>
    </lineage>
</organism>
<feature type="transmembrane region" description="Helical" evidence="1">
    <location>
        <begin position="65"/>
        <end position="86"/>
    </location>
</feature>
<keyword evidence="1" id="KW-1133">Transmembrane helix</keyword>
<evidence type="ECO:0000313" key="3">
    <source>
        <dbReference type="Proteomes" id="UP000618931"/>
    </source>
</evidence>
<evidence type="ECO:0008006" key="4">
    <source>
        <dbReference type="Google" id="ProtNLM"/>
    </source>
</evidence>
<evidence type="ECO:0000313" key="2">
    <source>
        <dbReference type="EMBL" id="MBF9220505.1"/>
    </source>
</evidence>
<evidence type="ECO:0000256" key="1">
    <source>
        <dbReference type="SAM" id="Phobius"/>
    </source>
</evidence>
<keyword evidence="1" id="KW-0472">Membrane</keyword>